<sequence length="170" mass="19340">MARKKPAPVIIIDLQQAEGAMAEIAELERTISTIENQMNEVIDNARTRAKEASAEWIARRNELGNALAVFAQHHKGDLFAKRKSMDLGFGTIGFRQSTSLKTERKVTVEMVLERCRNYGFSDAIQTKESLNKQAMHDWPDERLATVGMVRQVKDDFFYEIHKQDLDTQAA</sequence>
<feature type="coiled-coil region" evidence="1">
    <location>
        <begin position="17"/>
        <end position="55"/>
    </location>
</feature>
<dbReference type="Proteomes" id="UP000002710">
    <property type="component" value="Chromosome"/>
</dbReference>
<proteinExistence type="predicted"/>
<dbReference type="InterPro" id="IPR009951">
    <property type="entry name" value="Host-nuc_inhib_Gam"/>
</dbReference>
<dbReference type="GO" id="GO:0042262">
    <property type="term" value="P:DNA protection"/>
    <property type="evidence" value="ECO:0007669"/>
    <property type="project" value="InterPro"/>
</dbReference>
<dbReference type="HOGENOM" id="CLU_129156_0_0_7"/>
<gene>
    <name evidence="2" type="ordered locus">Dde_3354</name>
</gene>
<protein>
    <submittedName>
        <fullName evidence="2">Host-nuclease inhibitor protein Gam</fullName>
    </submittedName>
</protein>
<reference evidence="2 3" key="1">
    <citation type="journal article" date="2011" name="J. Bacteriol.">
        <title>Complete genome sequence and updated annotation of Desulfovibrio alaskensis G20.</title>
        <authorList>
            <person name="Hauser L.J."/>
            <person name="Land M.L."/>
            <person name="Brown S.D."/>
            <person name="Larimer F."/>
            <person name="Keller K.L."/>
            <person name="Rapp-Giles B.J."/>
            <person name="Price M.N."/>
            <person name="Lin M."/>
            <person name="Bruce D.C."/>
            <person name="Detter J.C."/>
            <person name="Tapia R."/>
            <person name="Han C.S."/>
            <person name="Goodwin L.A."/>
            <person name="Cheng J.F."/>
            <person name="Pitluck S."/>
            <person name="Copeland A."/>
            <person name="Lucas S."/>
            <person name="Nolan M."/>
            <person name="Lapidus A.L."/>
            <person name="Palumbo A.V."/>
            <person name="Wall J.D."/>
        </authorList>
    </citation>
    <scope>NUCLEOTIDE SEQUENCE [LARGE SCALE GENOMIC DNA]</scope>
    <source>
        <strain evidence="3">ATCC BAA 1058 / DSM 17464 / G20</strain>
    </source>
</reference>
<evidence type="ECO:0000313" key="2">
    <source>
        <dbReference type="EMBL" id="ABB40148.1"/>
    </source>
</evidence>
<evidence type="ECO:0000256" key="1">
    <source>
        <dbReference type="SAM" id="Coils"/>
    </source>
</evidence>
<dbReference type="RefSeq" id="WP_011369074.1">
    <property type="nucleotide sequence ID" value="NC_007519.1"/>
</dbReference>
<evidence type="ECO:0000313" key="3">
    <source>
        <dbReference type="Proteomes" id="UP000002710"/>
    </source>
</evidence>
<dbReference type="AlphaFoldDB" id="Q30VZ8"/>
<dbReference type="EMBL" id="CP000112">
    <property type="protein sequence ID" value="ABB40148.1"/>
    <property type="molecule type" value="Genomic_DNA"/>
</dbReference>
<accession>Q30VZ8</accession>
<dbReference type="Pfam" id="PF07352">
    <property type="entry name" value="Phage_Mu_Gam"/>
    <property type="match status" value="1"/>
</dbReference>
<organism evidence="2 3">
    <name type="scientific">Oleidesulfovibrio alaskensis (strain ATCC BAA-1058 / DSM 17464 / G20)</name>
    <name type="common">Desulfovibrio alaskensis</name>
    <dbReference type="NCBI Taxonomy" id="207559"/>
    <lineage>
        <taxon>Bacteria</taxon>
        <taxon>Pseudomonadati</taxon>
        <taxon>Thermodesulfobacteriota</taxon>
        <taxon>Desulfovibrionia</taxon>
        <taxon>Desulfovibrionales</taxon>
        <taxon>Desulfovibrionaceae</taxon>
        <taxon>Oleidesulfovibrio</taxon>
    </lineage>
</organism>
<keyword evidence="3" id="KW-1185">Reference proteome</keyword>
<dbReference type="STRING" id="207559.Dde_3354"/>
<keyword evidence="1" id="KW-0175">Coiled coil</keyword>
<dbReference type="KEGG" id="dde:Dde_3354"/>
<name>Q30VZ8_OLEA2</name>
<dbReference type="SUPFAM" id="SSF161266">
    <property type="entry name" value="Gam-like"/>
    <property type="match status" value="1"/>
</dbReference>
<dbReference type="eggNOG" id="COG4396">
    <property type="taxonomic scope" value="Bacteria"/>
</dbReference>
<dbReference type="Gene3D" id="1.20.5.170">
    <property type="match status" value="1"/>
</dbReference>
<dbReference type="GO" id="GO:0003690">
    <property type="term" value="F:double-stranded DNA binding"/>
    <property type="evidence" value="ECO:0007669"/>
    <property type="project" value="InterPro"/>
</dbReference>